<dbReference type="Proteomes" id="UP000006238">
    <property type="component" value="Unassembled WGS sequence"/>
</dbReference>
<dbReference type="AlphaFoldDB" id="D4S2J2"/>
<dbReference type="Pfam" id="PF02645">
    <property type="entry name" value="DegV"/>
    <property type="match status" value="1"/>
</dbReference>
<dbReference type="SUPFAM" id="SSF82549">
    <property type="entry name" value="DAK1/DegV-like"/>
    <property type="match status" value="1"/>
</dbReference>
<dbReference type="HOGENOM" id="CLU_048251_4_3_9"/>
<dbReference type="GO" id="GO:0008289">
    <property type="term" value="F:lipid binding"/>
    <property type="evidence" value="ECO:0007669"/>
    <property type="project" value="UniProtKB-KW"/>
</dbReference>
<dbReference type="eggNOG" id="COG1307">
    <property type="taxonomic scope" value="Bacteria"/>
</dbReference>
<organism evidence="2 3">
    <name type="scientific">Eshraghiella crossota DSM 2876</name>
    <dbReference type="NCBI Taxonomy" id="511680"/>
    <lineage>
        <taxon>Bacteria</taxon>
        <taxon>Bacillati</taxon>
        <taxon>Bacillota</taxon>
        <taxon>Clostridia</taxon>
        <taxon>Lachnospirales</taxon>
        <taxon>Lachnospiraceae</taxon>
        <taxon>Eshraghiella</taxon>
    </lineage>
</organism>
<reference evidence="2 3" key="1">
    <citation type="submission" date="2010-02" db="EMBL/GenBank/DDBJ databases">
        <authorList>
            <person name="Weinstock G."/>
            <person name="Sodergren E."/>
            <person name="Clifton S."/>
            <person name="Fulton L."/>
            <person name="Fulton B."/>
            <person name="Courtney L."/>
            <person name="Fronick C."/>
            <person name="Harrison M."/>
            <person name="Strong C."/>
            <person name="Farmer C."/>
            <person name="Delahaunty K."/>
            <person name="Markovic C."/>
            <person name="Hall O."/>
            <person name="Minx P."/>
            <person name="Tomlinson C."/>
            <person name="Mitreva M."/>
            <person name="Nelson J."/>
            <person name="Hou S."/>
            <person name="Wollam A."/>
            <person name="Pepin K.H."/>
            <person name="Johnson M."/>
            <person name="Bhonagiri V."/>
            <person name="Zhang X."/>
            <person name="Suruliraj S."/>
            <person name="Warren W."/>
            <person name="Chinwalla A."/>
            <person name="Mardis E.R."/>
            <person name="Wilson R.K."/>
        </authorList>
    </citation>
    <scope>NUCLEOTIDE SEQUENCE [LARGE SCALE GENOMIC DNA]</scope>
    <source>
        <strain evidence="2 3">DSM 2876</strain>
    </source>
</reference>
<evidence type="ECO:0000313" key="3">
    <source>
        <dbReference type="Proteomes" id="UP000006238"/>
    </source>
</evidence>
<sequence length="282" mass="31437">MNSAKTAIMVDSGCDISQEFIEQYDIKVLRLKVLYGDRMYSDGLDIDPLEVYRRFPQEIPTTSTPNMYEVSELVNEIKSEGYEKIIGITISSGLSGTYNAVAMAFEEEDIETFAFDTKNISIGAGLLAMWAAKKLSEGWTFEAVKHGLNDKINDSKVFFYMDTLDYLRKGGRISPAVAIVGKALNLKPIISCNEKGTYYTVSKIRGQHKGLEKLMDSLKDYIGDKKAYLAIMNGDGTRYLDIIRARIKEMFPQCEVVVDKQITATMAIHTGPGLIGVGVLFE</sequence>
<name>D4S2J2_9FIRM</name>
<dbReference type="Gene3D" id="3.40.50.10170">
    <property type="match status" value="1"/>
</dbReference>
<keyword evidence="3" id="KW-1185">Reference proteome</keyword>
<dbReference type="InterPro" id="IPR050270">
    <property type="entry name" value="DegV_domain_contain"/>
</dbReference>
<evidence type="ECO:0000256" key="1">
    <source>
        <dbReference type="ARBA" id="ARBA00023121"/>
    </source>
</evidence>
<dbReference type="EMBL" id="ABWN01000040">
    <property type="protein sequence ID" value="EFF67447.1"/>
    <property type="molecule type" value="Genomic_DNA"/>
</dbReference>
<dbReference type="PROSITE" id="PS51482">
    <property type="entry name" value="DEGV"/>
    <property type="match status" value="1"/>
</dbReference>
<protein>
    <submittedName>
        <fullName evidence="2">EDD domain protein, DegV family</fullName>
    </submittedName>
</protein>
<accession>D4S2J2</accession>
<dbReference type="STRING" id="45851.BHV86_04085"/>
<proteinExistence type="predicted"/>
<dbReference type="PANTHER" id="PTHR33434">
    <property type="entry name" value="DEGV DOMAIN-CONTAINING PROTEIN DR_1986-RELATED"/>
    <property type="match status" value="1"/>
</dbReference>
<dbReference type="GeneID" id="98917576"/>
<dbReference type="NCBIfam" id="TIGR00762">
    <property type="entry name" value="DegV"/>
    <property type="match status" value="1"/>
</dbReference>
<dbReference type="InterPro" id="IPR043168">
    <property type="entry name" value="DegV_C"/>
</dbReference>
<keyword evidence="1" id="KW-0446">Lipid-binding</keyword>
<dbReference type="RefSeq" id="WP_005604401.1">
    <property type="nucleotide sequence ID" value="NZ_GG663524.1"/>
</dbReference>
<comment type="caution">
    <text evidence="2">The sequence shown here is derived from an EMBL/GenBank/DDBJ whole genome shotgun (WGS) entry which is preliminary data.</text>
</comment>
<dbReference type="PANTHER" id="PTHR33434:SF2">
    <property type="entry name" value="FATTY ACID-BINDING PROTEIN TM_1468"/>
    <property type="match status" value="1"/>
</dbReference>
<gene>
    <name evidence="2" type="ORF">BUTYVIB_02314</name>
</gene>
<dbReference type="InterPro" id="IPR003797">
    <property type="entry name" value="DegV"/>
</dbReference>
<dbReference type="Gene3D" id="3.30.1180.10">
    <property type="match status" value="1"/>
</dbReference>
<evidence type="ECO:0000313" key="2">
    <source>
        <dbReference type="EMBL" id="EFF67447.1"/>
    </source>
</evidence>